<dbReference type="Gene3D" id="1.20.58.60">
    <property type="match status" value="1"/>
</dbReference>
<protein>
    <recommendedName>
        <fullName evidence="3">Dystrophin</fullName>
    </recommendedName>
</protein>
<name>A0A8D0GH24_SPHPU</name>
<dbReference type="GeneTree" id="ENSGT00940000153467"/>
<accession>A0A8D0GH24</accession>
<dbReference type="OMA" id="KIAGMHQ"/>
<evidence type="ECO:0000313" key="2">
    <source>
        <dbReference type="Proteomes" id="UP000694392"/>
    </source>
</evidence>
<sequence length="189" mass="21149">MADVELLLNAPELNTGLYEDFSTQEDSLKNIKDTLDKLGDQIAIIHEKQPDVILEASGPEAIQIGDALTQLNAEWDRINRMYSDQKCCFDKSVEEWRQFHCDLNDLTQWVTEAEGLLADAHAPDGSLNFKIAGMHQQELEEGVSSHQTSFSALNRTGEGIIQKLSTTDGSFLQEKLAGLNKRWKVITAE</sequence>
<dbReference type="Pfam" id="PF00435">
    <property type="entry name" value="Spectrin"/>
    <property type="match status" value="1"/>
</dbReference>
<evidence type="ECO:0000313" key="1">
    <source>
        <dbReference type="Ensembl" id="ENSSPUP00000006732.1"/>
    </source>
</evidence>
<proteinExistence type="predicted"/>
<organism evidence="1 2">
    <name type="scientific">Sphenodon punctatus</name>
    <name type="common">Tuatara</name>
    <name type="synonym">Hatteria punctata</name>
    <dbReference type="NCBI Taxonomy" id="8508"/>
    <lineage>
        <taxon>Eukaryota</taxon>
        <taxon>Metazoa</taxon>
        <taxon>Chordata</taxon>
        <taxon>Craniata</taxon>
        <taxon>Vertebrata</taxon>
        <taxon>Euteleostomi</taxon>
        <taxon>Lepidosauria</taxon>
        <taxon>Sphenodontia</taxon>
        <taxon>Sphenodontidae</taxon>
        <taxon>Sphenodon</taxon>
    </lineage>
</organism>
<reference evidence="1" key="2">
    <citation type="submission" date="2025-09" db="UniProtKB">
        <authorList>
            <consortium name="Ensembl"/>
        </authorList>
    </citation>
    <scope>IDENTIFICATION</scope>
</reference>
<reference evidence="1" key="1">
    <citation type="submission" date="2025-08" db="UniProtKB">
        <authorList>
            <consortium name="Ensembl"/>
        </authorList>
    </citation>
    <scope>IDENTIFICATION</scope>
</reference>
<dbReference type="SUPFAM" id="SSF46966">
    <property type="entry name" value="Spectrin repeat"/>
    <property type="match status" value="1"/>
</dbReference>
<evidence type="ECO:0008006" key="3">
    <source>
        <dbReference type="Google" id="ProtNLM"/>
    </source>
</evidence>
<dbReference type="InterPro" id="IPR002017">
    <property type="entry name" value="Spectrin_repeat"/>
</dbReference>
<dbReference type="AlphaFoldDB" id="A0A8D0GH24"/>
<dbReference type="Ensembl" id="ENSSPUT00000007158.1">
    <property type="protein sequence ID" value="ENSSPUP00000006732.1"/>
    <property type="gene ID" value="ENSSPUG00000005189.1"/>
</dbReference>
<dbReference type="Proteomes" id="UP000694392">
    <property type="component" value="Unplaced"/>
</dbReference>
<keyword evidence="2" id="KW-1185">Reference proteome</keyword>